<name>A0A4R3MNP3_9HYPH</name>
<evidence type="ECO:0000313" key="2">
    <source>
        <dbReference type="EMBL" id="TCT13676.1"/>
    </source>
</evidence>
<comment type="caution">
    <text evidence="2">The sequence shown here is derived from an EMBL/GenBank/DDBJ whole genome shotgun (WGS) entry which is preliminary data.</text>
</comment>
<reference evidence="2 3" key="1">
    <citation type="submission" date="2019-03" db="EMBL/GenBank/DDBJ databases">
        <title>Genomic Encyclopedia of Type Strains, Phase IV (KMG-IV): sequencing the most valuable type-strain genomes for metagenomic binning, comparative biology and taxonomic classification.</title>
        <authorList>
            <person name="Goeker M."/>
        </authorList>
    </citation>
    <scope>NUCLEOTIDE SEQUENCE [LARGE SCALE GENOMIC DNA]</scope>
    <source>
        <strain evidence="2 3">DSM 19345</strain>
    </source>
</reference>
<proteinExistence type="predicted"/>
<dbReference type="SUPFAM" id="SSF55961">
    <property type="entry name" value="Bet v1-like"/>
    <property type="match status" value="1"/>
</dbReference>
<dbReference type="InterPro" id="IPR023393">
    <property type="entry name" value="START-like_dom_sf"/>
</dbReference>
<dbReference type="OrthoDB" id="9807923at2"/>
<dbReference type="Pfam" id="PF10604">
    <property type="entry name" value="Polyketide_cyc2"/>
    <property type="match status" value="1"/>
</dbReference>
<dbReference type="AlphaFoldDB" id="A0A4R3MNP3"/>
<gene>
    <name evidence="2" type="ORF">EDC22_101547</name>
</gene>
<feature type="transmembrane region" description="Helical" evidence="1">
    <location>
        <begin position="7"/>
        <end position="25"/>
    </location>
</feature>
<keyword evidence="1" id="KW-1133">Transmembrane helix</keyword>
<keyword evidence="3" id="KW-1185">Reference proteome</keyword>
<keyword evidence="1" id="KW-0812">Transmembrane</keyword>
<evidence type="ECO:0000256" key="1">
    <source>
        <dbReference type="SAM" id="Phobius"/>
    </source>
</evidence>
<sequence length="181" mass="19834">MRSIVRYIVGVIIVVALGLIAGLLLPRHVDVSRAIVINAPSGAIWPLVSDLRRFNEWSPWASIDPEGTTYHYEGAKDGVGQRMVWRSAHPDVGSGSHEITEIDPGRSVTAQLRFGELGKAEANIILTPAGHGTEVTWDFATDLGMNPVRRWLGLFIDGWVGKDYEAGLERLKQLAEPPSGR</sequence>
<protein>
    <submittedName>
        <fullName evidence="2">Carbon monoxide dehydrogenase subunit G</fullName>
    </submittedName>
</protein>
<dbReference type="Proteomes" id="UP000295678">
    <property type="component" value="Unassembled WGS sequence"/>
</dbReference>
<dbReference type="RefSeq" id="WP_132805038.1">
    <property type="nucleotide sequence ID" value="NZ_SMAK01000001.1"/>
</dbReference>
<evidence type="ECO:0000313" key="3">
    <source>
        <dbReference type="Proteomes" id="UP000295678"/>
    </source>
</evidence>
<dbReference type="EMBL" id="SMAK01000001">
    <property type="protein sequence ID" value="TCT13676.1"/>
    <property type="molecule type" value="Genomic_DNA"/>
</dbReference>
<accession>A0A4R3MNP3</accession>
<keyword evidence="1" id="KW-0472">Membrane</keyword>
<dbReference type="InterPro" id="IPR019587">
    <property type="entry name" value="Polyketide_cyclase/dehydratase"/>
</dbReference>
<organism evidence="2 3">
    <name type="scientific">Tepidamorphus gemmatus</name>
    <dbReference type="NCBI Taxonomy" id="747076"/>
    <lineage>
        <taxon>Bacteria</taxon>
        <taxon>Pseudomonadati</taxon>
        <taxon>Pseudomonadota</taxon>
        <taxon>Alphaproteobacteria</taxon>
        <taxon>Hyphomicrobiales</taxon>
        <taxon>Tepidamorphaceae</taxon>
        <taxon>Tepidamorphus</taxon>
    </lineage>
</organism>
<dbReference type="Gene3D" id="3.30.530.20">
    <property type="match status" value="1"/>
</dbReference>
<dbReference type="CDD" id="cd07818">
    <property type="entry name" value="SRPBCC_1"/>
    <property type="match status" value="1"/>
</dbReference>